<gene>
    <name evidence="1" type="ORF">Q5P01_010688</name>
</gene>
<accession>A0AA88MTA5</accession>
<comment type="caution">
    <text evidence="1">The sequence shown here is derived from an EMBL/GenBank/DDBJ whole genome shotgun (WGS) entry which is preliminary data.</text>
</comment>
<reference evidence="1" key="1">
    <citation type="submission" date="2023-07" db="EMBL/GenBank/DDBJ databases">
        <title>Chromosome-level Genome Assembly of Striped Snakehead (Channa striata).</title>
        <authorList>
            <person name="Liu H."/>
        </authorList>
    </citation>
    <scope>NUCLEOTIDE SEQUENCE</scope>
    <source>
        <strain evidence="1">Gz</strain>
        <tissue evidence="1">Muscle</tissue>
    </source>
</reference>
<keyword evidence="2" id="KW-1185">Reference proteome</keyword>
<proteinExistence type="predicted"/>
<dbReference type="AlphaFoldDB" id="A0AA88MTA5"/>
<dbReference type="Proteomes" id="UP001187415">
    <property type="component" value="Unassembled WGS sequence"/>
</dbReference>
<evidence type="ECO:0000313" key="1">
    <source>
        <dbReference type="EMBL" id="KAK2844029.1"/>
    </source>
</evidence>
<evidence type="ECO:0000313" key="2">
    <source>
        <dbReference type="Proteomes" id="UP001187415"/>
    </source>
</evidence>
<dbReference type="EMBL" id="JAUPFM010000008">
    <property type="protein sequence ID" value="KAK2844029.1"/>
    <property type="molecule type" value="Genomic_DNA"/>
</dbReference>
<protein>
    <submittedName>
        <fullName evidence="1">Uncharacterized protein</fullName>
    </submittedName>
</protein>
<name>A0AA88MTA5_CHASR</name>
<sequence length="109" mass="12206">MTSLCTNVSLLLLCDFRAHKLRLLSVFPFHGSPQRIICLHLTLSSTSSSLTPATFMSSLTTSLTIYSQTSNMDCRFDVLIPDPIHPCLTQREPQHLELCLLSFLQCHGL</sequence>
<organism evidence="1 2">
    <name type="scientific">Channa striata</name>
    <name type="common">Snakehead murrel</name>
    <name type="synonym">Ophicephalus striatus</name>
    <dbReference type="NCBI Taxonomy" id="64152"/>
    <lineage>
        <taxon>Eukaryota</taxon>
        <taxon>Metazoa</taxon>
        <taxon>Chordata</taxon>
        <taxon>Craniata</taxon>
        <taxon>Vertebrata</taxon>
        <taxon>Euteleostomi</taxon>
        <taxon>Actinopterygii</taxon>
        <taxon>Neopterygii</taxon>
        <taxon>Teleostei</taxon>
        <taxon>Neoteleostei</taxon>
        <taxon>Acanthomorphata</taxon>
        <taxon>Anabantaria</taxon>
        <taxon>Anabantiformes</taxon>
        <taxon>Channoidei</taxon>
        <taxon>Channidae</taxon>
        <taxon>Channa</taxon>
    </lineage>
</organism>